<sequence length="231" mass="23815">MLGDLSLGLLWDVGRHGGRLSVLDGVDGLPGGFHRSGTTAGLLGRQAECEELDRLLAAVRVGRGRALVMRGEAGVGKSALLDCLTERASGFRVVCVAGVRSETELAFAALYSLCAPMLDLLDGLPGPQRDALGTAFGLRAGPAPDRSLIGTAALGLLAAAAGERPLVCVIDDAQWLDHASAQVLAFVGRRLYAEPVACVFAVRDDGEADELSGLPVMDVTGLSAGDARALL</sequence>
<keyword evidence="1" id="KW-0547">Nucleotide-binding</keyword>
<keyword evidence="5" id="KW-1185">Reference proteome</keyword>
<dbReference type="Pfam" id="PF13191">
    <property type="entry name" value="AAA_16"/>
    <property type="match status" value="1"/>
</dbReference>
<dbReference type="InterPro" id="IPR041664">
    <property type="entry name" value="AAA_16"/>
</dbReference>
<evidence type="ECO:0000256" key="1">
    <source>
        <dbReference type="ARBA" id="ARBA00022741"/>
    </source>
</evidence>
<organism evidence="4 5">
    <name type="scientific">Streptosporangium lutulentum</name>
    <dbReference type="NCBI Taxonomy" id="1461250"/>
    <lineage>
        <taxon>Bacteria</taxon>
        <taxon>Bacillati</taxon>
        <taxon>Actinomycetota</taxon>
        <taxon>Actinomycetes</taxon>
        <taxon>Streptosporangiales</taxon>
        <taxon>Streptosporangiaceae</taxon>
        <taxon>Streptosporangium</taxon>
    </lineage>
</organism>
<gene>
    <name evidence="4" type="ORF">J2853_005504</name>
</gene>
<evidence type="ECO:0000313" key="4">
    <source>
        <dbReference type="EMBL" id="MDP9846293.1"/>
    </source>
</evidence>
<protein>
    <recommendedName>
        <fullName evidence="3">Orc1-like AAA ATPase domain-containing protein</fullName>
    </recommendedName>
</protein>
<evidence type="ECO:0000313" key="5">
    <source>
        <dbReference type="Proteomes" id="UP001225356"/>
    </source>
</evidence>
<dbReference type="SUPFAM" id="SSF52540">
    <property type="entry name" value="P-loop containing nucleoside triphosphate hydrolases"/>
    <property type="match status" value="1"/>
</dbReference>
<reference evidence="4 5" key="1">
    <citation type="submission" date="2023-07" db="EMBL/GenBank/DDBJ databases">
        <title>Sequencing the genomes of 1000 actinobacteria strains.</title>
        <authorList>
            <person name="Klenk H.-P."/>
        </authorList>
    </citation>
    <scope>NUCLEOTIDE SEQUENCE [LARGE SCALE GENOMIC DNA]</scope>
    <source>
        <strain evidence="4 5">DSM 46740</strain>
    </source>
</reference>
<dbReference type="EMBL" id="JAUSQU010000001">
    <property type="protein sequence ID" value="MDP9846293.1"/>
    <property type="molecule type" value="Genomic_DNA"/>
</dbReference>
<dbReference type="Proteomes" id="UP001225356">
    <property type="component" value="Unassembled WGS sequence"/>
</dbReference>
<evidence type="ECO:0000259" key="3">
    <source>
        <dbReference type="Pfam" id="PF13191"/>
    </source>
</evidence>
<evidence type="ECO:0000256" key="2">
    <source>
        <dbReference type="ARBA" id="ARBA00022840"/>
    </source>
</evidence>
<feature type="domain" description="Orc1-like AAA ATPase" evidence="3">
    <location>
        <begin position="42"/>
        <end position="192"/>
    </location>
</feature>
<dbReference type="PANTHER" id="PTHR16305">
    <property type="entry name" value="TESTICULAR SOLUBLE ADENYLYL CYCLASE"/>
    <property type="match status" value="1"/>
</dbReference>
<dbReference type="InterPro" id="IPR027417">
    <property type="entry name" value="P-loop_NTPase"/>
</dbReference>
<accession>A0ABT9QHR9</accession>
<dbReference type="RefSeq" id="WP_307562661.1">
    <property type="nucleotide sequence ID" value="NZ_JAUSQU010000001.1"/>
</dbReference>
<name>A0ABT9QHR9_9ACTN</name>
<proteinExistence type="predicted"/>
<dbReference type="Gene3D" id="3.40.50.300">
    <property type="entry name" value="P-loop containing nucleotide triphosphate hydrolases"/>
    <property type="match status" value="1"/>
</dbReference>
<dbReference type="PANTHER" id="PTHR16305:SF35">
    <property type="entry name" value="TRANSCRIPTIONAL ACTIVATOR DOMAIN"/>
    <property type="match status" value="1"/>
</dbReference>
<keyword evidence="2" id="KW-0067">ATP-binding</keyword>
<comment type="caution">
    <text evidence="4">The sequence shown here is derived from an EMBL/GenBank/DDBJ whole genome shotgun (WGS) entry which is preliminary data.</text>
</comment>